<dbReference type="PANTHER" id="PTHR21666:SF270">
    <property type="entry name" value="MUREIN HYDROLASE ACTIVATOR ENVC"/>
    <property type="match status" value="1"/>
</dbReference>
<dbReference type="SUPFAM" id="SSF51261">
    <property type="entry name" value="Duplicated hybrid motif"/>
    <property type="match status" value="1"/>
</dbReference>
<dbReference type="RefSeq" id="WP_071318003.1">
    <property type="nucleotide sequence ID" value="NZ_CP063356.2"/>
</dbReference>
<dbReference type="CDD" id="cd12797">
    <property type="entry name" value="M23_peptidase"/>
    <property type="match status" value="1"/>
</dbReference>
<organism evidence="1 3">
    <name type="scientific">Anaerobacillus isosaccharinicus</name>
    <dbReference type="NCBI Taxonomy" id="1532552"/>
    <lineage>
        <taxon>Bacteria</taxon>
        <taxon>Bacillati</taxon>
        <taxon>Bacillota</taxon>
        <taxon>Bacilli</taxon>
        <taxon>Bacillales</taxon>
        <taxon>Bacillaceae</taxon>
        <taxon>Anaerobacillus</taxon>
    </lineage>
</organism>
<dbReference type="Proteomes" id="UP000180175">
    <property type="component" value="Chromosome"/>
</dbReference>
<dbReference type="PANTHER" id="PTHR21666">
    <property type="entry name" value="PEPTIDASE-RELATED"/>
    <property type="match status" value="1"/>
</dbReference>
<dbReference type="KEGG" id="aia:AWH56_016465"/>
<keyword evidence="3" id="KW-1185">Reference proteome</keyword>
<dbReference type="GO" id="GO:0004222">
    <property type="term" value="F:metalloendopeptidase activity"/>
    <property type="evidence" value="ECO:0007669"/>
    <property type="project" value="TreeGrafter"/>
</dbReference>
<gene>
    <name evidence="2" type="ORF">AWH56_016465</name>
    <name evidence="1" type="ORF">AWH56_15930</name>
</gene>
<reference evidence="2 3" key="2">
    <citation type="journal article" date="2017" name="Genome Announc.">
        <title>Draft Genome Sequences of Four Alkaliphilic Bacteria Belonging to the Anaerobacillus Genus.</title>
        <authorList>
            <person name="Bassil N.M."/>
            <person name="Lloyd J.R."/>
        </authorList>
    </citation>
    <scope>NUCLEOTIDE SEQUENCE [LARGE SCALE GENOMIC DNA]</scope>
    <source>
        <strain evidence="2 3">NB2006</strain>
    </source>
</reference>
<dbReference type="EMBL" id="CP063356">
    <property type="protein sequence ID" value="QOY34313.1"/>
    <property type="molecule type" value="Genomic_DNA"/>
</dbReference>
<dbReference type="EMBL" id="LQXD01000137">
    <property type="protein sequence ID" value="OIJ11318.1"/>
    <property type="molecule type" value="Genomic_DNA"/>
</dbReference>
<reference evidence="2 3" key="3">
    <citation type="journal article" date="2019" name="Int. J. Syst. Evol. Microbiol.">
        <title>Anaerobacillus isosaccharinicus sp. nov., an alkaliphilic bacterium which degrades isosaccharinic acid.</title>
        <authorList>
            <person name="Bassil N.M."/>
            <person name="Lloyd J.R."/>
        </authorList>
    </citation>
    <scope>NUCLEOTIDE SEQUENCE [LARGE SCALE GENOMIC DNA]</scope>
    <source>
        <strain evidence="2 3">NB2006</strain>
    </source>
</reference>
<sequence>MKQPIIVLIFLLILSACGKSDGTRQQERNNTKKEDHQIIIEEQEPLFQEIALKSINEKQVFLVSDLIEKIDGKYEYDKLHRSLIMEINNQIYKLVSGIPVIEQSGIYLPIDNVELIVDEDGIYLPVDFLEKALGANAEVVNESIVFHWAKDVVTTSRDLQESNFNEEMTVEEMIDYLSFLQSPIEDAQVSTIKNHLPGARRAYRNGFHEGIDWYPYASGQHISTVTPVYAMAQGIVVRADHDYNEYPSPEERNKDLALTAELGETPLYIFDRLRGRQVWVQYEKGIMIRFAHLDAIAEDLHVGKKVSESTIIGYVGNSGTSGAVNNDGTQLHLHKDILIYGELFWKPFTLEEIKTIVEEVFS</sequence>
<protein>
    <submittedName>
        <fullName evidence="2">M23 family metallopeptidase</fullName>
    </submittedName>
</protein>
<accession>A0A1S2LFN7</accession>
<evidence type="ECO:0000313" key="2">
    <source>
        <dbReference type="EMBL" id="QOY34313.1"/>
    </source>
</evidence>
<reference evidence="1 3" key="1">
    <citation type="submission" date="2016-10" db="EMBL/GenBank/DDBJ databases">
        <title>Draft genome sequences of four alkaliphilic bacteria belonging to the Anaerobacillus genus.</title>
        <authorList>
            <person name="Bassil N.M."/>
            <person name="Lloyd J.R."/>
        </authorList>
    </citation>
    <scope>NUCLEOTIDE SEQUENCE [LARGE SCALE GENOMIC DNA]</scope>
    <source>
        <strain evidence="1 3">NB2006</strain>
    </source>
</reference>
<name>A0A1S2LFN7_9BACI</name>
<dbReference type="PROSITE" id="PS51257">
    <property type="entry name" value="PROKAR_LIPOPROTEIN"/>
    <property type="match status" value="1"/>
</dbReference>
<dbReference type="AlphaFoldDB" id="A0A1S2LFN7"/>
<evidence type="ECO:0000313" key="1">
    <source>
        <dbReference type="EMBL" id="OIJ11318.1"/>
    </source>
</evidence>
<dbReference type="InterPro" id="IPR050570">
    <property type="entry name" value="Cell_wall_metabolism_enzyme"/>
</dbReference>
<dbReference type="OrthoDB" id="30934at2"/>
<proteinExistence type="predicted"/>
<evidence type="ECO:0000313" key="3">
    <source>
        <dbReference type="Proteomes" id="UP000180175"/>
    </source>
</evidence>
<dbReference type="Gene3D" id="2.70.70.10">
    <property type="entry name" value="Glucose Permease (Domain IIA)"/>
    <property type="match status" value="1"/>
</dbReference>
<reference evidence="2" key="4">
    <citation type="submission" date="2020-10" db="EMBL/GenBank/DDBJ databases">
        <authorList>
            <person name="Bassil N.M."/>
            <person name="Lloyd J.R."/>
        </authorList>
    </citation>
    <scope>NUCLEOTIDE SEQUENCE</scope>
    <source>
        <strain evidence="2">NB2006</strain>
    </source>
</reference>
<dbReference type="InterPro" id="IPR011055">
    <property type="entry name" value="Dup_hybrid_motif"/>
</dbReference>